<evidence type="ECO:0000259" key="3">
    <source>
        <dbReference type="SMART" id="SM00093"/>
    </source>
</evidence>
<dbReference type="GO" id="GO:0005615">
    <property type="term" value="C:extracellular space"/>
    <property type="evidence" value="ECO:0007669"/>
    <property type="project" value="InterPro"/>
</dbReference>
<dbReference type="InterPro" id="IPR000215">
    <property type="entry name" value="Serpin_fam"/>
</dbReference>
<dbReference type="PANTHER" id="PTHR11461">
    <property type="entry name" value="SERINE PROTEASE INHIBITOR, SERPIN"/>
    <property type="match status" value="1"/>
</dbReference>
<dbReference type="AlphaFoldDB" id="A0AAV1EBF0"/>
<dbReference type="GO" id="GO:0004867">
    <property type="term" value="F:serine-type endopeptidase inhibitor activity"/>
    <property type="evidence" value="ECO:0007669"/>
    <property type="project" value="InterPro"/>
</dbReference>
<dbReference type="Gene3D" id="2.30.39.10">
    <property type="entry name" value="Alpha-1-antitrypsin, domain 1"/>
    <property type="match status" value="1"/>
</dbReference>
<dbReference type="SMART" id="SM00093">
    <property type="entry name" value="SERPIN"/>
    <property type="match status" value="1"/>
</dbReference>
<evidence type="ECO:0000256" key="2">
    <source>
        <dbReference type="RuleBase" id="RU000411"/>
    </source>
</evidence>
<name>A0AAV1EBF0_OLDCO</name>
<organism evidence="4 5">
    <name type="scientific">Oldenlandia corymbosa var. corymbosa</name>
    <dbReference type="NCBI Taxonomy" id="529605"/>
    <lineage>
        <taxon>Eukaryota</taxon>
        <taxon>Viridiplantae</taxon>
        <taxon>Streptophyta</taxon>
        <taxon>Embryophyta</taxon>
        <taxon>Tracheophyta</taxon>
        <taxon>Spermatophyta</taxon>
        <taxon>Magnoliopsida</taxon>
        <taxon>eudicotyledons</taxon>
        <taxon>Gunneridae</taxon>
        <taxon>Pentapetalae</taxon>
        <taxon>asterids</taxon>
        <taxon>lamiids</taxon>
        <taxon>Gentianales</taxon>
        <taxon>Rubiaceae</taxon>
        <taxon>Rubioideae</taxon>
        <taxon>Spermacoceae</taxon>
        <taxon>Hedyotis-Oldenlandia complex</taxon>
        <taxon>Oldenlandia</taxon>
    </lineage>
</organism>
<dbReference type="EMBL" id="OX459125">
    <property type="protein sequence ID" value="CAI9117028.1"/>
    <property type="molecule type" value="Genomic_DNA"/>
</dbReference>
<evidence type="ECO:0000256" key="1">
    <source>
        <dbReference type="ARBA" id="ARBA00009500"/>
    </source>
</evidence>
<sequence>MPGLKKEQKGLIKDILSPDALNKSTRIILANAFYLKGAWGCKFVKSRTKEHEFYLLNGSVVKAPFMTSGDRQYIRAYDGFKVLRLPFAQGRDNERHFSMYWYLPDDSNHVGLNDLVQKPTSAPSFIESHIPHIKVRVGNLLIPKLKMPFQFEASSILRGLGFKSPFKKHYGFTDMVGRKGIRALRISNVVQKCYIEVDEEGADQPAAAAAAASKVIIFPKSNVAAAPKKVQKRRIDFVADHPFLFVIREDVRWSSGIHGQRP</sequence>
<dbReference type="Proteomes" id="UP001161247">
    <property type="component" value="Chromosome 8"/>
</dbReference>
<dbReference type="PANTHER" id="PTHR11461:SF211">
    <property type="entry name" value="GH10112P-RELATED"/>
    <property type="match status" value="1"/>
</dbReference>
<gene>
    <name evidence="4" type="ORF">OLC1_LOCUS23162</name>
</gene>
<proteinExistence type="inferred from homology"/>
<evidence type="ECO:0000313" key="4">
    <source>
        <dbReference type="EMBL" id="CAI9117028.1"/>
    </source>
</evidence>
<dbReference type="InterPro" id="IPR036186">
    <property type="entry name" value="Serpin_sf"/>
</dbReference>
<dbReference type="Pfam" id="PF00079">
    <property type="entry name" value="Serpin"/>
    <property type="match status" value="1"/>
</dbReference>
<dbReference type="Gene3D" id="3.30.497.10">
    <property type="entry name" value="Antithrombin, subunit I, domain 2"/>
    <property type="match status" value="1"/>
</dbReference>
<feature type="domain" description="Serpin" evidence="3">
    <location>
        <begin position="1"/>
        <end position="256"/>
    </location>
</feature>
<reference evidence="4" key="1">
    <citation type="submission" date="2023-03" db="EMBL/GenBank/DDBJ databases">
        <authorList>
            <person name="Julca I."/>
        </authorList>
    </citation>
    <scope>NUCLEOTIDE SEQUENCE</scope>
</reference>
<protein>
    <submittedName>
        <fullName evidence="4">OLC1v1018339C2</fullName>
    </submittedName>
</protein>
<keyword evidence="5" id="KW-1185">Reference proteome</keyword>
<dbReference type="InterPro" id="IPR042185">
    <property type="entry name" value="Serpin_sf_2"/>
</dbReference>
<dbReference type="SUPFAM" id="SSF56574">
    <property type="entry name" value="Serpins"/>
    <property type="match status" value="1"/>
</dbReference>
<evidence type="ECO:0000313" key="5">
    <source>
        <dbReference type="Proteomes" id="UP001161247"/>
    </source>
</evidence>
<comment type="similarity">
    <text evidence="1 2">Belongs to the serpin family.</text>
</comment>
<dbReference type="InterPro" id="IPR023796">
    <property type="entry name" value="Serpin_dom"/>
</dbReference>
<dbReference type="InterPro" id="IPR042178">
    <property type="entry name" value="Serpin_sf_1"/>
</dbReference>
<accession>A0AAV1EBF0</accession>